<feature type="transmembrane region" description="Helical" evidence="1">
    <location>
        <begin position="54"/>
        <end position="75"/>
    </location>
</feature>
<dbReference type="KEGG" id="ccar:122136668"/>
<keyword evidence="1" id="KW-0472">Membrane</keyword>
<dbReference type="GeneID" id="122136668"/>
<dbReference type="AlphaFoldDB" id="A0A9Q9W556"/>
<reference evidence="3" key="1">
    <citation type="submission" date="2025-08" db="UniProtKB">
        <authorList>
            <consortium name="RefSeq"/>
        </authorList>
    </citation>
    <scope>IDENTIFICATION</scope>
    <source>
        <tissue evidence="3">Muscle</tissue>
    </source>
</reference>
<name>A0A9Q9W556_CYPCA</name>
<protein>
    <submittedName>
        <fullName evidence="3">Uncharacterized protein LOC122136668</fullName>
    </submittedName>
</protein>
<dbReference type="RefSeq" id="XP_042577005.1">
    <property type="nucleotide sequence ID" value="XM_042721071.1"/>
</dbReference>
<dbReference type="InterPro" id="IPR002156">
    <property type="entry name" value="RNaseH_domain"/>
</dbReference>
<dbReference type="OrthoDB" id="8955194at2759"/>
<dbReference type="CDD" id="cd09276">
    <property type="entry name" value="Rnase_HI_RT_non_LTR"/>
    <property type="match status" value="1"/>
</dbReference>
<dbReference type="Pfam" id="PF00075">
    <property type="entry name" value="RNase_H"/>
    <property type="match status" value="1"/>
</dbReference>
<dbReference type="PROSITE" id="PS50879">
    <property type="entry name" value="RNASE_H_1"/>
    <property type="match status" value="1"/>
</dbReference>
<evidence type="ECO:0000256" key="1">
    <source>
        <dbReference type="SAM" id="Phobius"/>
    </source>
</evidence>
<accession>A0A9Q9W556</accession>
<organism evidence="3">
    <name type="scientific">Cyprinus carpio</name>
    <name type="common">Common carp</name>
    <dbReference type="NCBI Taxonomy" id="7962"/>
    <lineage>
        <taxon>Eukaryota</taxon>
        <taxon>Metazoa</taxon>
        <taxon>Chordata</taxon>
        <taxon>Craniata</taxon>
        <taxon>Vertebrata</taxon>
        <taxon>Euteleostomi</taxon>
        <taxon>Actinopterygii</taxon>
        <taxon>Neopterygii</taxon>
        <taxon>Teleostei</taxon>
        <taxon>Ostariophysi</taxon>
        <taxon>Cypriniformes</taxon>
        <taxon>Cyprinidae</taxon>
        <taxon>Cyprininae</taxon>
        <taxon>Cyprinus</taxon>
    </lineage>
</organism>
<gene>
    <name evidence="3" type="primary">LOC122136668</name>
</gene>
<dbReference type="Proteomes" id="UP001155660">
    <property type="component" value="Chromosome B3"/>
</dbReference>
<keyword evidence="1" id="KW-1133">Transmembrane helix</keyword>
<evidence type="ECO:0000259" key="2">
    <source>
        <dbReference type="PROSITE" id="PS50879"/>
    </source>
</evidence>
<dbReference type="GO" id="GO:0003676">
    <property type="term" value="F:nucleic acid binding"/>
    <property type="evidence" value="ECO:0007669"/>
    <property type="project" value="InterPro"/>
</dbReference>
<evidence type="ECO:0000313" key="3">
    <source>
        <dbReference type="RefSeq" id="XP_042577005.1"/>
    </source>
</evidence>
<sequence>MRKQSKEFVVQQYLDQNYSSMLHIFTDGSKDPISGNSSAAVYIQRLQVKIQKRITHFVSVFTTELIAILLAIQWVEEVKPTRVVICTDSLSALNSLISEQSTSGRNLIYEVLINLLRIQEMGIDLRFLWVPAHVGVLWNEIVDKLAKQALKFMNVEVQIPLSKAEIKGRIKEHMNKKWQEMWDNNLKGRHLYNIQKQVGKGRICFTNRKEDIIITRLRIGHSGLNHSLFIIGKHQSGLCTTCSKAENIEHELLHCALYSKEREELFKKLRNMGIINFTISNLLSCASRQSSTMREILRYLKITGLESRI</sequence>
<proteinExistence type="predicted"/>
<keyword evidence="1" id="KW-0812">Transmembrane</keyword>
<dbReference type="GO" id="GO:0004523">
    <property type="term" value="F:RNA-DNA hybrid ribonuclease activity"/>
    <property type="evidence" value="ECO:0007669"/>
    <property type="project" value="InterPro"/>
</dbReference>
<feature type="domain" description="RNase H type-1" evidence="2">
    <location>
        <begin position="18"/>
        <end position="151"/>
    </location>
</feature>